<dbReference type="KEGG" id="tli:Tlie_0428"/>
<dbReference type="EMBL" id="CP003096">
    <property type="protein sequence ID" value="AER66163.1"/>
    <property type="molecule type" value="Genomic_DNA"/>
</dbReference>
<dbReference type="PANTHER" id="PTHR11067:SF9">
    <property type="entry name" value="INOSINE TRIPHOSPHATE PYROPHOSPHATASE"/>
    <property type="match status" value="1"/>
</dbReference>
<evidence type="ECO:0000256" key="5">
    <source>
        <dbReference type="ARBA" id="ARBA00022801"/>
    </source>
</evidence>
<dbReference type="GO" id="GO:0017111">
    <property type="term" value="F:ribonucleoside triphosphate phosphatase activity"/>
    <property type="evidence" value="ECO:0007669"/>
    <property type="project" value="InterPro"/>
</dbReference>
<evidence type="ECO:0000256" key="1">
    <source>
        <dbReference type="ARBA" id="ARBA00008023"/>
    </source>
</evidence>
<accession>G7V7K1</accession>
<reference evidence="12 13" key="2">
    <citation type="journal article" date="2012" name="Stand. Genomic Sci.">
        <title>Genome sequence of the moderately thermophilic, amino-acid-degrading and sulfur-reducing bacterium Thermovirga lienii type strain (Cas60314(T)).</title>
        <authorList>
            <person name="Goker M."/>
            <person name="Saunders E."/>
            <person name="Lapidus A."/>
            <person name="Nolan M."/>
            <person name="Lucas S."/>
            <person name="Hammon N."/>
            <person name="Deshpande S."/>
            <person name="Cheng J.F."/>
            <person name="Han C."/>
            <person name="Tapia R."/>
            <person name="Goodwin L.A."/>
            <person name="Pitluck S."/>
            <person name="Liolios K."/>
            <person name="Mavromatis K."/>
            <person name="Pagani I."/>
            <person name="Ivanova N."/>
            <person name="Mikhailova N."/>
            <person name="Pati A."/>
            <person name="Chen A."/>
            <person name="Palaniappan K."/>
            <person name="Land M."/>
            <person name="Chang Y.J."/>
            <person name="Jeffries C.D."/>
            <person name="Brambilla E.M."/>
            <person name="Rohde M."/>
            <person name="Spring S."/>
            <person name="Detter J.C."/>
            <person name="Woyke T."/>
            <person name="Bristow J."/>
            <person name="Eisen J.A."/>
            <person name="Markowitz V."/>
            <person name="Hugenholtz P."/>
            <person name="Kyrpides N.C."/>
            <person name="Klenk H.P."/>
        </authorList>
    </citation>
    <scope>NUCLEOTIDE SEQUENCE [LARGE SCALE GENOMIC DNA]</scope>
    <source>
        <strain evidence="13">ATCC BAA-1197 / DSM 17291 / Cas60314</strain>
    </source>
</reference>
<dbReference type="GO" id="GO:0009146">
    <property type="term" value="P:purine nucleoside triphosphate catabolic process"/>
    <property type="evidence" value="ECO:0007669"/>
    <property type="project" value="UniProtKB-UniRule"/>
</dbReference>
<dbReference type="InterPro" id="IPR029001">
    <property type="entry name" value="ITPase-like_fam"/>
</dbReference>
<dbReference type="eggNOG" id="COG0127">
    <property type="taxonomic scope" value="Bacteria"/>
</dbReference>
<dbReference type="GO" id="GO:0005829">
    <property type="term" value="C:cytosol"/>
    <property type="evidence" value="ECO:0007669"/>
    <property type="project" value="TreeGrafter"/>
</dbReference>
<evidence type="ECO:0000256" key="7">
    <source>
        <dbReference type="ARBA" id="ARBA00023080"/>
    </source>
</evidence>
<comment type="caution">
    <text evidence="10">Lacks conserved residue(s) required for the propagation of feature annotation.</text>
</comment>
<evidence type="ECO:0000256" key="2">
    <source>
        <dbReference type="ARBA" id="ARBA00011738"/>
    </source>
</evidence>
<comment type="catalytic activity">
    <reaction evidence="9 10">
        <text>XTP + H2O = XMP + diphosphate + H(+)</text>
        <dbReference type="Rhea" id="RHEA:28610"/>
        <dbReference type="ChEBI" id="CHEBI:15377"/>
        <dbReference type="ChEBI" id="CHEBI:15378"/>
        <dbReference type="ChEBI" id="CHEBI:33019"/>
        <dbReference type="ChEBI" id="CHEBI:57464"/>
        <dbReference type="ChEBI" id="CHEBI:61314"/>
        <dbReference type="EC" id="3.6.1.66"/>
    </reaction>
</comment>
<dbReference type="HAMAP" id="MF_01405">
    <property type="entry name" value="Non_canon_purine_NTPase"/>
    <property type="match status" value="1"/>
</dbReference>
<dbReference type="GO" id="GO:0009117">
    <property type="term" value="P:nucleotide metabolic process"/>
    <property type="evidence" value="ECO:0007669"/>
    <property type="project" value="UniProtKB-KW"/>
</dbReference>
<dbReference type="EC" id="3.6.1.66" evidence="10"/>
<feature type="binding site" evidence="10">
    <location>
        <begin position="11"/>
        <end position="16"/>
    </location>
    <ligand>
        <name>substrate</name>
    </ligand>
</feature>
<reference evidence="13" key="1">
    <citation type="submission" date="2011-10" db="EMBL/GenBank/DDBJ databases">
        <title>The complete genome of chromosome of Thermovirga lienii DSM 17291.</title>
        <authorList>
            <consortium name="US DOE Joint Genome Institute (JGI-PGF)"/>
            <person name="Lucas S."/>
            <person name="Copeland A."/>
            <person name="Lapidus A."/>
            <person name="Glavina del Rio T."/>
            <person name="Dalin E."/>
            <person name="Tice H."/>
            <person name="Bruce D."/>
            <person name="Goodwin L."/>
            <person name="Pitluck S."/>
            <person name="Peters L."/>
            <person name="Mikhailova N."/>
            <person name="Saunders E."/>
            <person name="Kyrpides N."/>
            <person name="Mavromatis K."/>
            <person name="Ivanova N."/>
            <person name="Last F.I."/>
            <person name="Brettin T."/>
            <person name="Detter J.C."/>
            <person name="Han C."/>
            <person name="Larimer F."/>
            <person name="Land M."/>
            <person name="Hauser L."/>
            <person name="Markowitz V."/>
            <person name="Cheng J.-F."/>
            <person name="Hugenholtz P."/>
            <person name="Woyke T."/>
            <person name="Wu D."/>
            <person name="Spring S."/>
            <person name="Schroeder M."/>
            <person name="Brambilla E.-M."/>
            <person name="Klenk H.-P."/>
            <person name="Eisen J.A."/>
        </authorList>
    </citation>
    <scope>NUCLEOTIDE SEQUENCE [LARGE SCALE GENOMIC DNA]</scope>
    <source>
        <strain evidence="13">ATCC BAA-1197 / DSM 17291 / Cas60314</strain>
    </source>
</reference>
<dbReference type="HOGENOM" id="CLU_082080_0_2_0"/>
<comment type="catalytic activity">
    <reaction evidence="10">
        <text>ITP + H2O = IMP + diphosphate + H(+)</text>
        <dbReference type="Rhea" id="RHEA:29399"/>
        <dbReference type="ChEBI" id="CHEBI:15377"/>
        <dbReference type="ChEBI" id="CHEBI:15378"/>
        <dbReference type="ChEBI" id="CHEBI:33019"/>
        <dbReference type="ChEBI" id="CHEBI:58053"/>
        <dbReference type="ChEBI" id="CHEBI:61402"/>
        <dbReference type="EC" id="3.6.1.66"/>
    </reaction>
</comment>
<gene>
    <name evidence="12" type="ordered locus">Tlie_0428</name>
</gene>
<feature type="binding site" evidence="10">
    <location>
        <begin position="181"/>
        <end position="182"/>
    </location>
    <ligand>
        <name>substrate</name>
    </ligand>
</feature>
<keyword evidence="13" id="KW-1185">Reference proteome</keyword>
<keyword evidence="4 10" id="KW-0547">Nucleotide-binding</keyword>
<comment type="function">
    <text evidence="10">Pyrophosphatase that catalyzes the hydrolysis of nucleoside triphosphates to their monophosphate derivatives, with a high preference for the non-canonical purine nucleotides XTP (xanthosine triphosphate), dITP (deoxyinosine triphosphate) and ITP. Seems to function as a house-cleaning enzyme that removes non-canonical purine nucleotides from the nucleotide pool, thus preventing their incorporation into DNA/RNA and avoiding chromosomal lesions.</text>
</comment>
<evidence type="ECO:0000256" key="10">
    <source>
        <dbReference type="HAMAP-Rule" id="MF_01405"/>
    </source>
</evidence>
<dbReference type="GO" id="GO:0036222">
    <property type="term" value="F:XTP diphosphatase activity"/>
    <property type="evidence" value="ECO:0007669"/>
    <property type="project" value="UniProtKB-UniRule"/>
</dbReference>
<name>G7V7K1_THELD</name>
<sequence length="215" mass="23505">MNLVPEIVFASGNEHKYLELKSKLAEVGIKLLFGPDVLGESLHVVEDGSTYLQNSYKKALAWADRTGLPAIADDSGLEVKCLGWRPGIYSSRVAENDQERIQWLLSEMQGVEDRTARFAAALALALPGGGQCWLAEGFCWGRITLEPKGSFGFGYDPVFVPEGFDKTFAELGPDVKLRVSHRSIAVKGLSDMLNGSYMVKSLLASSRQYGEVRGS</sequence>
<evidence type="ECO:0000256" key="9">
    <source>
        <dbReference type="ARBA" id="ARBA00052017"/>
    </source>
</evidence>
<evidence type="ECO:0000256" key="3">
    <source>
        <dbReference type="ARBA" id="ARBA00022723"/>
    </source>
</evidence>
<dbReference type="Gene3D" id="3.90.950.10">
    <property type="match status" value="1"/>
</dbReference>
<dbReference type="GO" id="GO:0036220">
    <property type="term" value="F:ITP diphosphatase activity"/>
    <property type="evidence" value="ECO:0007669"/>
    <property type="project" value="UniProtKB-UniRule"/>
</dbReference>
<protein>
    <recommendedName>
        <fullName evidence="10">dITP/XTP pyrophosphatase</fullName>
        <ecNumber evidence="10">3.6.1.66</ecNumber>
    </recommendedName>
    <alternativeName>
        <fullName evidence="10">Non-canonical purine NTP pyrophosphatase</fullName>
    </alternativeName>
    <alternativeName>
        <fullName evidence="10">Non-standard purine NTP pyrophosphatase</fullName>
    </alternativeName>
    <alternativeName>
        <fullName evidence="10">Nucleoside-triphosphate diphosphatase</fullName>
    </alternativeName>
    <alternativeName>
        <fullName evidence="10">Nucleoside-triphosphate pyrophosphatase</fullName>
        <shortName evidence="10">NTPase</shortName>
    </alternativeName>
</protein>
<proteinExistence type="inferred from homology"/>
<dbReference type="FunFam" id="3.90.950.10:FF:000001">
    <property type="entry name" value="dITP/XTP pyrophosphatase"/>
    <property type="match status" value="1"/>
</dbReference>
<dbReference type="PANTHER" id="PTHR11067">
    <property type="entry name" value="INOSINE TRIPHOSPHATE PYROPHOSPHATASE/HAM1 PROTEIN"/>
    <property type="match status" value="1"/>
</dbReference>
<evidence type="ECO:0000256" key="4">
    <source>
        <dbReference type="ARBA" id="ARBA00022741"/>
    </source>
</evidence>
<feature type="binding site" evidence="10">
    <location>
        <begin position="153"/>
        <end position="156"/>
    </location>
    <ligand>
        <name>substrate</name>
    </ligand>
</feature>
<dbReference type="SUPFAM" id="SSF52972">
    <property type="entry name" value="ITPase-like"/>
    <property type="match status" value="1"/>
</dbReference>
<dbReference type="AlphaFoldDB" id="G7V7K1"/>
<comment type="subunit">
    <text evidence="2 10">Homodimer.</text>
</comment>
<evidence type="ECO:0000256" key="11">
    <source>
        <dbReference type="RuleBase" id="RU003781"/>
    </source>
</evidence>
<dbReference type="GO" id="GO:0046872">
    <property type="term" value="F:metal ion binding"/>
    <property type="evidence" value="ECO:0007669"/>
    <property type="project" value="UniProtKB-KW"/>
</dbReference>
<dbReference type="InterPro" id="IPR002637">
    <property type="entry name" value="RdgB/HAM1"/>
</dbReference>
<feature type="binding site" evidence="10">
    <location>
        <position position="176"/>
    </location>
    <ligand>
        <name>substrate</name>
    </ligand>
</feature>
<comment type="cofactor">
    <cofactor evidence="10">
        <name>Mg(2+)</name>
        <dbReference type="ChEBI" id="CHEBI:18420"/>
    </cofactor>
    <text evidence="10">Binds 1 Mg(2+) ion per subunit.</text>
</comment>
<feature type="active site" description="Proton acceptor" evidence="10">
    <location>
        <position position="74"/>
    </location>
</feature>
<keyword evidence="3 10" id="KW-0479">Metal-binding</keyword>
<keyword evidence="7 10" id="KW-0546">Nucleotide metabolism</keyword>
<keyword evidence="5 10" id="KW-0378">Hydrolase</keyword>
<dbReference type="NCBIfam" id="TIGR00042">
    <property type="entry name" value="RdgB/HAM1 family non-canonical purine NTP pyrophosphatase"/>
    <property type="match status" value="1"/>
</dbReference>
<dbReference type="Pfam" id="PF01725">
    <property type="entry name" value="Ham1p_like"/>
    <property type="match status" value="1"/>
</dbReference>
<dbReference type="OrthoDB" id="9807456at2"/>
<dbReference type="InterPro" id="IPR020922">
    <property type="entry name" value="dITP/XTP_pyrophosphatase"/>
</dbReference>
<evidence type="ECO:0000313" key="13">
    <source>
        <dbReference type="Proteomes" id="UP000005868"/>
    </source>
</evidence>
<dbReference type="GO" id="GO:0035870">
    <property type="term" value="F:dITP diphosphatase activity"/>
    <property type="evidence" value="ECO:0007669"/>
    <property type="project" value="UniProtKB-UniRule"/>
</dbReference>
<evidence type="ECO:0000256" key="6">
    <source>
        <dbReference type="ARBA" id="ARBA00022842"/>
    </source>
</evidence>
<keyword evidence="6 10" id="KW-0460">Magnesium</keyword>
<comment type="similarity">
    <text evidence="1 10 11">Belongs to the HAM1 NTPase family.</text>
</comment>
<evidence type="ECO:0000256" key="8">
    <source>
        <dbReference type="ARBA" id="ARBA00051875"/>
    </source>
</evidence>
<comment type="catalytic activity">
    <reaction evidence="8 10">
        <text>dITP + H2O = dIMP + diphosphate + H(+)</text>
        <dbReference type="Rhea" id="RHEA:28342"/>
        <dbReference type="ChEBI" id="CHEBI:15377"/>
        <dbReference type="ChEBI" id="CHEBI:15378"/>
        <dbReference type="ChEBI" id="CHEBI:33019"/>
        <dbReference type="ChEBI" id="CHEBI:61194"/>
        <dbReference type="ChEBI" id="CHEBI:61382"/>
        <dbReference type="EC" id="3.6.1.66"/>
    </reaction>
</comment>
<feature type="binding site" evidence="10">
    <location>
        <position position="74"/>
    </location>
    <ligand>
        <name>Mg(2+)</name>
        <dbReference type="ChEBI" id="CHEBI:18420"/>
    </ligand>
</feature>
<feature type="binding site" evidence="10">
    <location>
        <position position="75"/>
    </location>
    <ligand>
        <name>substrate</name>
    </ligand>
</feature>
<evidence type="ECO:0000313" key="12">
    <source>
        <dbReference type="EMBL" id="AER66163.1"/>
    </source>
</evidence>
<dbReference type="Proteomes" id="UP000005868">
    <property type="component" value="Chromosome"/>
</dbReference>
<organism evidence="12 13">
    <name type="scientific">Thermovirga lienii (strain ATCC BAA-1197 / DSM 17291 / Cas60314)</name>
    <dbReference type="NCBI Taxonomy" id="580340"/>
    <lineage>
        <taxon>Bacteria</taxon>
        <taxon>Thermotogati</taxon>
        <taxon>Synergistota</taxon>
        <taxon>Synergistia</taxon>
        <taxon>Synergistales</taxon>
        <taxon>Thermovirgaceae</taxon>
        <taxon>Thermovirga</taxon>
    </lineage>
</organism>
<dbReference type="CDD" id="cd00515">
    <property type="entry name" value="HAM1"/>
    <property type="match status" value="1"/>
</dbReference>
<dbReference type="GO" id="GO:0000166">
    <property type="term" value="F:nucleotide binding"/>
    <property type="evidence" value="ECO:0007669"/>
    <property type="project" value="UniProtKB-KW"/>
</dbReference>
<dbReference type="STRING" id="580340.Tlie_0428"/>